<evidence type="ECO:0000313" key="2">
    <source>
        <dbReference type="EMBL" id="KAF1962870.1"/>
    </source>
</evidence>
<dbReference type="InterPro" id="IPR002575">
    <property type="entry name" value="Aminoglycoside_PTrfase"/>
</dbReference>
<dbReference type="PANTHER" id="PTHR21310">
    <property type="entry name" value="AMINOGLYCOSIDE PHOSPHOTRANSFERASE-RELATED-RELATED"/>
    <property type="match status" value="1"/>
</dbReference>
<organism evidence="2 3">
    <name type="scientific">Byssothecium circinans</name>
    <dbReference type="NCBI Taxonomy" id="147558"/>
    <lineage>
        <taxon>Eukaryota</taxon>
        <taxon>Fungi</taxon>
        <taxon>Dikarya</taxon>
        <taxon>Ascomycota</taxon>
        <taxon>Pezizomycotina</taxon>
        <taxon>Dothideomycetes</taxon>
        <taxon>Pleosporomycetidae</taxon>
        <taxon>Pleosporales</taxon>
        <taxon>Massarineae</taxon>
        <taxon>Massarinaceae</taxon>
        <taxon>Byssothecium</taxon>
    </lineage>
</organism>
<dbReference type="Proteomes" id="UP000800035">
    <property type="component" value="Unassembled WGS sequence"/>
</dbReference>
<accession>A0A6A5UEX6</accession>
<name>A0A6A5UEX6_9PLEO</name>
<keyword evidence="2" id="KW-0418">Kinase</keyword>
<dbReference type="OrthoDB" id="2906425at2759"/>
<protein>
    <submittedName>
        <fullName evidence="2">Kinase-like protein</fullName>
    </submittedName>
</protein>
<dbReference type="InterPro" id="IPR051678">
    <property type="entry name" value="AGP_Transferase"/>
</dbReference>
<feature type="domain" description="Aminoglycoside phosphotransferase" evidence="1">
    <location>
        <begin position="52"/>
        <end position="246"/>
    </location>
</feature>
<gene>
    <name evidence="2" type="ORF">CC80DRAFT_434152</name>
</gene>
<dbReference type="EMBL" id="ML976978">
    <property type="protein sequence ID" value="KAF1962870.1"/>
    <property type="molecule type" value="Genomic_DNA"/>
</dbReference>
<sequence length="274" mass="31659">MPLPVSKKRDLSHLTKEEIEKHASQGITILYDFNISTIKRYPDNTVTKSGDKKRRESEFAALRFVEQLDIPTPHAYEIKESEKSSYGEKEATIRMDFVEGQTLESVWPTLSVEEKRDICRQLREILDTMRNAEPPAGHIGSCGGGPVFDSRLYGIKIGGPFTNEAELNESILDIWDLTPKPMRDTLVKHQRTDHRIVFSHGDLHQGNIMVKDGKITGLIDWEVAGWYPEYWDYVKFCYLSGGHRDWKDYTKDIFSQTYDDELLFHLALSRFQRG</sequence>
<dbReference type="Gene3D" id="3.90.1200.10">
    <property type="match status" value="1"/>
</dbReference>
<dbReference type="CDD" id="cd05120">
    <property type="entry name" value="APH_ChoK_like"/>
    <property type="match status" value="1"/>
</dbReference>
<reference evidence="2" key="1">
    <citation type="journal article" date="2020" name="Stud. Mycol.">
        <title>101 Dothideomycetes genomes: a test case for predicting lifestyles and emergence of pathogens.</title>
        <authorList>
            <person name="Haridas S."/>
            <person name="Albert R."/>
            <person name="Binder M."/>
            <person name="Bloem J."/>
            <person name="Labutti K."/>
            <person name="Salamov A."/>
            <person name="Andreopoulos B."/>
            <person name="Baker S."/>
            <person name="Barry K."/>
            <person name="Bills G."/>
            <person name="Bluhm B."/>
            <person name="Cannon C."/>
            <person name="Castanera R."/>
            <person name="Culley D."/>
            <person name="Daum C."/>
            <person name="Ezra D."/>
            <person name="Gonzalez J."/>
            <person name="Henrissat B."/>
            <person name="Kuo A."/>
            <person name="Liang C."/>
            <person name="Lipzen A."/>
            <person name="Lutzoni F."/>
            <person name="Magnuson J."/>
            <person name="Mondo S."/>
            <person name="Nolan M."/>
            <person name="Ohm R."/>
            <person name="Pangilinan J."/>
            <person name="Park H.-J."/>
            <person name="Ramirez L."/>
            <person name="Alfaro M."/>
            <person name="Sun H."/>
            <person name="Tritt A."/>
            <person name="Yoshinaga Y."/>
            <person name="Zwiers L.-H."/>
            <person name="Turgeon B."/>
            <person name="Goodwin S."/>
            <person name="Spatafora J."/>
            <person name="Crous P."/>
            <person name="Grigoriev I."/>
        </authorList>
    </citation>
    <scope>NUCLEOTIDE SEQUENCE</scope>
    <source>
        <strain evidence="2">CBS 675.92</strain>
    </source>
</reference>
<dbReference type="PANTHER" id="PTHR21310:SF58">
    <property type="entry name" value="AMINOGLYCOSIDE PHOSPHOTRANSFERASE DOMAIN-CONTAINING PROTEIN"/>
    <property type="match status" value="1"/>
</dbReference>
<dbReference type="GO" id="GO:0016301">
    <property type="term" value="F:kinase activity"/>
    <property type="evidence" value="ECO:0007669"/>
    <property type="project" value="UniProtKB-KW"/>
</dbReference>
<evidence type="ECO:0000259" key="1">
    <source>
        <dbReference type="Pfam" id="PF01636"/>
    </source>
</evidence>
<proteinExistence type="predicted"/>
<keyword evidence="3" id="KW-1185">Reference proteome</keyword>
<evidence type="ECO:0000313" key="3">
    <source>
        <dbReference type="Proteomes" id="UP000800035"/>
    </source>
</evidence>
<dbReference type="InterPro" id="IPR011009">
    <property type="entry name" value="Kinase-like_dom_sf"/>
</dbReference>
<keyword evidence="2" id="KW-0808">Transferase</keyword>
<dbReference type="AlphaFoldDB" id="A0A6A5UEX6"/>
<dbReference type="Pfam" id="PF01636">
    <property type="entry name" value="APH"/>
    <property type="match status" value="1"/>
</dbReference>
<dbReference type="SUPFAM" id="SSF56112">
    <property type="entry name" value="Protein kinase-like (PK-like)"/>
    <property type="match status" value="1"/>
</dbReference>